<sequence length="367" mass="42010">MNSDLLPSSPPSPHCTKKQRKGTPTAQEKGTNEETNSFQQMYDDVSVHNVMDQEQDIQEQFMFMEHSCGAIMLHALSFLDVVTLLRKQVVSKHFKDLCTKAITSKCGKDGPKPLSSEQLRKAVGKFCEIMYKEGSSNKEEMEEIACNYGFPIDSWNVSKVIDMSQLFSGQTYFNEYIGSWDTSNVRTMQGMFENATYFNQDIGKWDVSNVFTMSGMFSGAEQFNQYIGGWDVSMVVYMAGMFEGATRFNQDIGNWDVSNAEFMDDMFKGAKEFNQDIGRWDVTNVRYMEGMFYGAEKFNQYIGGWNVSYVRDMSGMFRNALTFNQDIGRWDVSSLREMSEMFEGAEEFNQDIGNWNIFNYGMYGSNG</sequence>
<evidence type="ECO:0000256" key="1">
    <source>
        <dbReference type="SAM" id="MobiDB-lite"/>
    </source>
</evidence>
<comment type="caution">
    <text evidence="2">The sequence shown here is derived from an EMBL/GenBank/DDBJ whole genome shotgun (WGS) entry which is preliminary data.</text>
</comment>
<evidence type="ECO:0000313" key="2">
    <source>
        <dbReference type="EMBL" id="KAG7358160.1"/>
    </source>
</evidence>
<evidence type="ECO:0000313" key="3">
    <source>
        <dbReference type="Proteomes" id="UP000693970"/>
    </source>
</evidence>
<dbReference type="Proteomes" id="UP000693970">
    <property type="component" value="Unassembled WGS sequence"/>
</dbReference>
<keyword evidence="3" id="KW-1185">Reference proteome</keyword>
<protein>
    <submittedName>
        <fullName evidence="2">Fibronectin domain containing protein</fullName>
    </submittedName>
</protein>
<feature type="region of interest" description="Disordered" evidence="1">
    <location>
        <begin position="1"/>
        <end position="37"/>
    </location>
</feature>
<feature type="compositionally biased region" description="Polar residues" evidence="1">
    <location>
        <begin position="22"/>
        <end position="37"/>
    </location>
</feature>
<dbReference type="EMBL" id="JAGRRH010000014">
    <property type="protein sequence ID" value="KAG7358160.1"/>
    <property type="molecule type" value="Genomic_DNA"/>
</dbReference>
<accession>A0A9K3L9G8</accession>
<dbReference type="InterPro" id="IPR005046">
    <property type="entry name" value="DUF285"/>
</dbReference>
<reference evidence="2" key="1">
    <citation type="journal article" date="2021" name="Sci. Rep.">
        <title>Diploid genomic architecture of Nitzschia inconspicua, an elite biomass production diatom.</title>
        <authorList>
            <person name="Oliver A."/>
            <person name="Podell S."/>
            <person name="Pinowska A."/>
            <person name="Traller J.C."/>
            <person name="Smith S.R."/>
            <person name="McClure R."/>
            <person name="Beliaev A."/>
            <person name="Bohutskyi P."/>
            <person name="Hill E.A."/>
            <person name="Rabines A."/>
            <person name="Zheng H."/>
            <person name="Allen L.Z."/>
            <person name="Kuo A."/>
            <person name="Grigoriev I.V."/>
            <person name="Allen A.E."/>
            <person name="Hazlebeck D."/>
            <person name="Allen E.E."/>
        </authorList>
    </citation>
    <scope>NUCLEOTIDE SEQUENCE</scope>
    <source>
        <strain evidence="2">Hildebrandi</strain>
    </source>
</reference>
<proteinExistence type="predicted"/>
<name>A0A9K3L9G8_9STRA</name>
<dbReference type="AlphaFoldDB" id="A0A9K3L9G8"/>
<dbReference type="Pfam" id="PF03382">
    <property type="entry name" value="DUF285"/>
    <property type="match status" value="1"/>
</dbReference>
<dbReference type="OrthoDB" id="198852at2759"/>
<reference evidence="2" key="2">
    <citation type="submission" date="2021-04" db="EMBL/GenBank/DDBJ databases">
        <authorList>
            <person name="Podell S."/>
        </authorList>
    </citation>
    <scope>NUCLEOTIDE SEQUENCE</scope>
    <source>
        <strain evidence="2">Hildebrandi</strain>
    </source>
</reference>
<organism evidence="2 3">
    <name type="scientific">Nitzschia inconspicua</name>
    <dbReference type="NCBI Taxonomy" id="303405"/>
    <lineage>
        <taxon>Eukaryota</taxon>
        <taxon>Sar</taxon>
        <taxon>Stramenopiles</taxon>
        <taxon>Ochrophyta</taxon>
        <taxon>Bacillariophyta</taxon>
        <taxon>Bacillariophyceae</taxon>
        <taxon>Bacillariophycidae</taxon>
        <taxon>Bacillariales</taxon>
        <taxon>Bacillariaceae</taxon>
        <taxon>Nitzschia</taxon>
    </lineage>
</organism>
<gene>
    <name evidence="2" type="ORF">IV203_014747</name>
</gene>